<feature type="transmembrane region" description="Helical" evidence="2">
    <location>
        <begin position="67"/>
        <end position="88"/>
    </location>
</feature>
<keyword evidence="4" id="KW-1185">Reference proteome</keyword>
<gene>
    <name evidence="3" type="ORF">D8S82_33270</name>
</gene>
<dbReference type="InterPro" id="IPR024381">
    <property type="entry name" value="DUF2561"/>
</dbReference>
<dbReference type="Proteomes" id="UP000315759">
    <property type="component" value="Unassembled WGS sequence"/>
</dbReference>
<organism evidence="3 4">
    <name type="scientific">Mycolicibacterium hodleri</name>
    <dbReference type="NCBI Taxonomy" id="49897"/>
    <lineage>
        <taxon>Bacteria</taxon>
        <taxon>Bacillati</taxon>
        <taxon>Actinomycetota</taxon>
        <taxon>Actinomycetes</taxon>
        <taxon>Mycobacteriales</taxon>
        <taxon>Mycobacteriaceae</taxon>
        <taxon>Mycolicibacterium</taxon>
    </lineage>
</organism>
<name>A0A544VQE4_9MYCO</name>
<keyword evidence="2" id="KW-1133">Transmembrane helix</keyword>
<feature type="transmembrane region" description="Helical" evidence="2">
    <location>
        <begin position="26"/>
        <end position="47"/>
    </location>
</feature>
<sequence>MTADVEGGATAVARPRPGTPDRTDRILVVVAVALWLTALGAGVAAVVALVDLANAHTVGAEKSDTPWLLYTVIGVSALVIIGAIPLLLKARQSAVASAPARSASPDDGARSGGTPSVAQRLQPFGAPVLRRYSTPPAGHRVGFPTAAVEQIWLRCTASIAAAIGAAATGIGVATYLMASGHDTASWIVYAVAGVITLGMVAAPLTFLRQLHGVLESAS</sequence>
<comment type="caution">
    <text evidence="3">The sequence shown here is derived from an EMBL/GenBank/DDBJ whole genome shotgun (WGS) entry which is preliminary data.</text>
</comment>
<dbReference type="RefSeq" id="WP_142556154.1">
    <property type="nucleotide sequence ID" value="NZ_VIFX01000101.1"/>
</dbReference>
<dbReference type="AlphaFoldDB" id="A0A544VQE4"/>
<feature type="transmembrane region" description="Helical" evidence="2">
    <location>
        <begin position="159"/>
        <end position="178"/>
    </location>
</feature>
<feature type="transmembrane region" description="Helical" evidence="2">
    <location>
        <begin position="184"/>
        <end position="207"/>
    </location>
</feature>
<dbReference type="Pfam" id="PF10812">
    <property type="entry name" value="DUF2561"/>
    <property type="match status" value="1"/>
</dbReference>
<feature type="region of interest" description="Disordered" evidence="1">
    <location>
        <begin position="99"/>
        <end position="119"/>
    </location>
</feature>
<evidence type="ECO:0000313" key="4">
    <source>
        <dbReference type="Proteomes" id="UP000315759"/>
    </source>
</evidence>
<accession>A0A544VQE4</accession>
<dbReference type="EMBL" id="VIFX01000101">
    <property type="protein sequence ID" value="TQR82218.1"/>
    <property type="molecule type" value="Genomic_DNA"/>
</dbReference>
<keyword evidence="2" id="KW-0472">Membrane</keyword>
<reference evidence="3 4" key="1">
    <citation type="submission" date="2018-10" db="EMBL/GenBank/DDBJ databases">
        <title>Draft genome of Mycobacterium hodleri strain B.</title>
        <authorList>
            <person name="Amande T.J."/>
            <person name="Mcgenity T.J."/>
        </authorList>
    </citation>
    <scope>NUCLEOTIDE SEQUENCE [LARGE SCALE GENOMIC DNA]</scope>
    <source>
        <strain evidence="3 4">B</strain>
    </source>
</reference>
<evidence type="ECO:0000313" key="3">
    <source>
        <dbReference type="EMBL" id="TQR82218.1"/>
    </source>
</evidence>
<protein>
    <submittedName>
        <fullName evidence="3">DUF2561 family protein</fullName>
    </submittedName>
</protein>
<keyword evidence="2" id="KW-0812">Transmembrane</keyword>
<proteinExistence type="predicted"/>
<evidence type="ECO:0000256" key="2">
    <source>
        <dbReference type="SAM" id="Phobius"/>
    </source>
</evidence>
<evidence type="ECO:0000256" key="1">
    <source>
        <dbReference type="SAM" id="MobiDB-lite"/>
    </source>
</evidence>